<dbReference type="OrthoDB" id="9764259at2"/>
<feature type="transmembrane region" description="Helical" evidence="5">
    <location>
        <begin position="280"/>
        <end position="299"/>
    </location>
</feature>
<organism evidence="7 8">
    <name type="scientific">Variovorax gossypii</name>
    <dbReference type="NCBI Taxonomy" id="1679495"/>
    <lineage>
        <taxon>Bacteria</taxon>
        <taxon>Pseudomonadati</taxon>
        <taxon>Pseudomonadota</taxon>
        <taxon>Betaproteobacteria</taxon>
        <taxon>Burkholderiales</taxon>
        <taxon>Comamonadaceae</taxon>
        <taxon>Variovorax</taxon>
    </lineage>
</organism>
<sequence length="396" mass="40226">MRNIKPVVFASVALSGLTTAVILPILAPLVRSLHLSVQQGGWMLSISSLAMAVMAGPWGLASDRWGRRRVMLAGFAGMFGAYVLFTAIVLQGLSGLLAGTWLLLLATGARALLVAFLPAVPAAAQALMADHTAASERASGMALIGAASGVGLVLGPAIGGLLAVRGVAWPLVVAGALCLLGFFVVWATVPKGIGPPAGGKPPSVSPFAPQLRPWMAASLMSWIAIVTIQIIAGFYFQDRLGLETSQVGPKLATALTTTGLALFGTQMLQARFLGWPARRMVVAGSTFWVAGLLALLGTATMGAYVAAFALLGAGAGFLVAGSMAGASLAVPSDRQGAVAGLIAAMQGAALVVTPAASTALYEIDRSLPFAGLAALLCALAVFFALPSFRVAGRQGH</sequence>
<evidence type="ECO:0000259" key="6">
    <source>
        <dbReference type="PROSITE" id="PS50850"/>
    </source>
</evidence>
<dbReference type="GO" id="GO:0016020">
    <property type="term" value="C:membrane"/>
    <property type="evidence" value="ECO:0007669"/>
    <property type="project" value="UniProtKB-SubCell"/>
</dbReference>
<dbReference type="InterPro" id="IPR020846">
    <property type="entry name" value="MFS_dom"/>
</dbReference>
<comment type="caution">
    <text evidence="7">The sequence shown here is derived from an EMBL/GenBank/DDBJ whole genome shotgun (WGS) entry which is preliminary data.</text>
</comment>
<feature type="transmembrane region" description="Helical" evidence="5">
    <location>
        <begin position="214"/>
        <end position="236"/>
    </location>
</feature>
<protein>
    <submittedName>
        <fullName evidence="7">MFS transporter</fullName>
    </submittedName>
</protein>
<accession>A0A431THV0</accession>
<dbReference type="AlphaFoldDB" id="A0A431THV0"/>
<dbReference type="Pfam" id="PF07690">
    <property type="entry name" value="MFS_1"/>
    <property type="match status" value="1"/>
</dbReference>
<evidence type="ECO:0000256" key="5">
    <source>
        <dbReference type="SAM" id="Phobius"/>
    </source>
</evidence>
<dbReference type="PANTHER" id="PTHR23546">
    <property type="entry name" value="TRANSPORT PROTEIN"/>
    <property type="match status" value="1"/>
</dbReference>
<dbReference type="PANTHER" id="PTHR23546:SF1">
    <property type="entry name" value="MEMBRANE PROTEIN"/>
    <property type="match status" value="1"/>
</dbReference>
<feature type="transmembrane region" description="Helical" evidence="5">
    <location>
        <begin position="141"/>
        <end position="162"/>
    </location>
</feature>
<feature type="transmembrane region" description="Helical" evidence="5">
    <location>
        <begin position="42"/>
        <end position="60"/>
    </location>
</feature>
<feature type="domain" description="Major facilitator superfamily (MFS) profile" evidence="6">
    <location>
        <begin position="4"/>
        <end position="389"/>
    </location>
</feature>
<dbReference type="InterPro" id="IPR011701">
    <property type="entry name" value="MFS"/>
</dbReference>
<comment type="subcellular location">
    <subcellularLocation>
        <location evidence="1">Membrane</location>
        <topology evidence="1">Multi-pass membrane protein</topology>
    </subcellularLocation>
</comment>
<dbReference type="SUPFAM" id="SSF103473">
    <property type="entry name" value="MFS general substrate transporter"/>
    <property type="match status" value="1"/>
</dbReference>
<feature type="transmembrane region" description="Helical" evidence="5">
    <location>
        <begin position="72"/>
        <end position="93"/>
    </location>
</feature>
<feature type="transmembrane region" description="Helical" evidence="5">
    <location>
        <begin position="367"/>
        <end position="388"/>
    </location>
</feature>
<evidence type="ECO:0000256" key="3">
    <source>
        <dbReference type="ARBA" id="ARBA00022989"/>
    </source>
</evidence>
<gene>
    <name evidence="7" type="ORF">EJP69_20500</name>
</gene>
<feature type="transmembrane region" description="Helical" evidence="5">
    <location>
        <begin position="168"/>
        <end position="193"/>
    </location>
</feature>
<evidence type="ECO:0000313" key="8">
    <source>
        <dbReference type="Proteomes" id="UP000267418"/>
    </source>
</evidence>
<dbReference type="EMBL" id="RXOE01000005">
    <property type="protein sequence ID" value="RTQ33066.1"/>
    <property type="molecule type" value="Genomic_DNA"/>
</dbReference>
<dbReference type="Proteomes" id="UP000267418">
    <property type="component" value="Unassembled WGS sequence"/>
</dbReference>
<keyword evidence="8" id="KW-1185">Reference proteome</keyword>
<proteinExistence type="predicted"/>
<keyword evidence="4 5" id="KW-0472">Membrane</keyword>
<evidence type="ECO:0000313" key="7">
    <source>
        <dbReference type="EMBL" id="RTQ33066.1"/>
    </source>
</evidence>
<feature type="transmembrane region" description="Helical" evidence="5">
    <location>
        <begin position="337"/>
        <end position="361"/>
    </location>
</feature>
<dbReference type="GO" id="GO:0022857">
    <property type="term" value="F:transmembrane transporter activity"/>
    <property type="evidence" value="ECO:0007669"/>
    <property type="project" value="InterPro"/>
</dbReference>
<evidence type="ECO:0000256" key="2">
    <source>
        <dbReference type="ARBA" id="ARBA00022692"/>
    </source>
</evidence>
<keyword evidence="2 5" id="KW-0812">Transmembrane</keyword>
<dbReference type="Gene3D" id="1.20.1250.20">
    <property type="entry name" value="MFS general substrate transporter like domains"/>
    <property type="match status" value="1"/>
</dbReference>
<dbReference type="InterPro" id="IPR036259">
    <property type="entry name" value="MFS_trans_sf"/>
</dbReference>
<evidence type="ECO:0000256" key="1">
    <source>
        <dbReference type="ARBA" id="ARBA00004141"/>
    </source>
</evidence>
<evidence type="ECO:0000256" key="4">
    <source>
        <dbReference type="ARBA" id="ARBA00023136"/>
    </source>
</evidence>
<reference evidence="7 8" key="1">
    <citation type="submission" date="2018-12" db="EMBL/GenBank/DDBJ databases">
        <title>The genome of Variovorax gossypii DSM 100435.</title>
        <authorList>
            <person name="Gao J."/>
            <person name="Sun J."/>
        </authorList>
    </citation>
    <scope>NUCLEOTIDE SEQUENCE [LARGE SCALE GENOMIC DNA]</scope>
    <source>
        <strain evidence="7 8">DSM 100435</strain>
    </source>
</reference>
<dbReference type="PROSITE" id="PS50850">
    <property type="entry name" value="MFS"/>
    <property type="match status" value="1"/>
</dbReference>
<feature type="transmembrane region" description="Helical" evidence="5">
    <location>
        <begin position="7"/>
        <end position="30"/>
    </location>
</feature>
<name>A0A431THV0_9BURK</name>
<feature type="transmembrane region" description="Helical" evidence="5">
    <location>
        <begin position="305"/>
        <end position="330"/>
    </location>
</feature>
<dbReference type="InterPro" id="IPR001958">
    <property type="entry name" value="Tet-R_TetA/multi-R_MdtG-like"/>
</dbReference>
<keyword evidence="3 5" id="KW-1133">Transmembrane helix</keyword>
<dbReference type="RefSeq" id="WP_093208621.1">
    <property type="nucleotide sequence ID" value="NZ_RXOE01000005.1"/>
</dbReference>
<dbReference type="PRINTS" id="PR01035">
    <property type="entry name" value="TCRTETA"/>
</dbReference>